<sequence>MGEFKRLLNRVIPLVLILVLVLSSVPISASAATKSYIAEPTTFKITMDGVGITVRNYEIDYKSTLYVKIRDIASVFNGTDKYFSVAFNSKKNTLTLTPGKIYTDIGGENKKRTSKSVSDKAYDKGTKLYLGSKKQSAKVYIINDEQYVSLTSLAKIIDFSLKKSKSTYKIDTTTGYSDVDADSSTQSPSLLVPSDSAGLLKNPFPNAELIRNPRTVDDCINILAYLITNNLMTYTFDVDISYEEAVKEGGLQDLFKTAANPEETPELFRGAICNTDISIKRNGTGTQVIVKFKGWSTQTGDSLAKLNKEYFIKTQAAVQKLIDSGKITSSMTESKKAFQIFKWISLNVFPVLDEFDDNPKYMKESSATGYDAIVSKTTTSIGYTALYNLMCRFVGSTKINTMQGTSFGRSHMWTFQELDGKKVITDVANGFADGTEFMPAYFAMHTTETDYYLKWDKVKYADYVSNFEYVEDVGDETFDEWYNENYGDGSDIDSE</sequence>
<feature type="signal peptide" evidence="1">
    <location>
        <begin position="1"/>
        <end position="31"/>
    </location>
</feature>
<dbReference type="RefSeq" id="WP_073272628.1">
    <property type="nucleotide sequence ID" value="NZ_FRAC01000006.1"/>
</dbReference>
<reference evidence="2 3" key="1">
    <citation type="submission" date="2016-11" db="EMBL/GenBank/DDBJ databases">
        <authorList>
            <person name="Jaros S."/>
            <person name="Januszkiewicz K."/>
            <person name="Wedrychowicz H."/>
        </authorList>
    </citation>
    <scope>NUCLEOTIDE SEQUENCE [LARGE SCALE GENOMIC DNA]</scope>
    <source>
        <strain evidence="2 3">DSM 15929</strain>
    </source>
</reference>
<dbReference type="OrthoDB" id="1864213at2"/>
<accession>A0A1M6KPN6</accession>
<evidence type="ECO:0000313" key="2">
    <source>
        <dbReference type="EMBL" id="SHJ60851.1"/>
    </source>
</evidence>
<name>A0A1M6KPN6_9FIRM</name>
<evidence type="ECO:0000256" key="1">
    <source>
        <dbReference type="SAM" id="SignalP"/>
    </source>
</evidence>
<keyword evidence="3" id="KW-1185">Reference proteome</keyword>
<feature type="chain" id="PRO_5012861634" evidence="1">
    <location>
        <begin position="32"/>
        <end position="495"/>
    </location>
</feature>
<protein>
    <submittedName>
        <fullName evidence="2">Uncharacterized protein</fullName>
    </submittedName>
</protein>
<keyword evidence="1" id="KW-0732">Signal</keyword>
<dbReference type="AlphaFoldDB" id="A0A1M6KPN6"/>
<organism evidence="2 3">
    <name type="scientific">Anaerocolumna jejuensis DSM 15929</name>
    <dbReference type="NCBI Taxonomy" id="1121322"/>
    <lineage>
        <taxon>Bacteria</taxon>
        <taxon>Bacillati</taxon>
        <taxon>Bacillota</taxon>
        <taxon>Clostridia</taxon>
        <taxon>Lachnospirales</taxon>
        <taxon>Lachnospiraceae</taxon>
        <taxon>Anaerocolumna</taxon>
    </lineage>
</organism>
<evidence type="ECO:0000313" key="3">
    <source>
        <dbReference type="Proteomes" id="UP000184386"/>
    </source>
</evidence>
<dbReference type="Proteomes" id="UP000184386">
    <property type="component" value="Unassembled WGS sequence"/>
</dbReference>
<gene>
    <name evidence="2" type="ORF">SAMN02745136_00531</name>
</gene>
<dbReference type="STRING" id="1121322.SAMN02745136_00531"/>
<dbReference type="EMBL" id="FRAC01000006">
    <property type="protein sequence ID" value="SHJ60851.1"/>
    <property type="molecule type" value="Genomic_DNA"/>
</dbReference>
<proteinExistence type="predicted"/>